<keyword evidence="8" id="KW-0807">Transducer</keyword>
<keyword evidence="6 9" id="KW-0472">Membrane</keyword>
<feature type="domain" description="G-protein coupled receptors family 1 profile" evidence="10">
    <location>
        <begin position="22"/>
        <end position="259"/>
    </location>
</feature>
<feature type="transmembrane region" description="Helical" evidence="9">
    <location>
        <begin position="6"/>
        <end position="31"/>
    </location>
</feature>
<feature type="transmembrane region" description="Helical" evidence="9">
    <location>
        <begin position="43"/>
        <end position="63"/>
    </location>
</feature>
<dbReference type="CDD" id="cd00637">
    <property type="entry name" value="7tm_classA_rhodopsin-like"/>
    <property type="match status" value="1"/>
</dbReference>
<keyword evidence="3 9" id="KW-0812">Transmembrane</keyword>
<evidence type="ECO:0000256" key="7">
    <source>
        <dbReference type="ARBA" id="ARBA00023170"/>
    </source>
</evidence>
<dbReference type="EMBL" id="CALNXK010000029">
    <property type="protein sequence ID" value="CAH3115980.1"/>
    <property type="molecule type" value="Genomic_DNA"/>
</dbReference>
<keyword evidence="12" id="KW-1185">Reference proteome</keyword>
<comment type="subcellular location">
    <subcellularLocation>
        <location evidence="1">Cell membrane</location>
        <topology evidence="1">Multi-pass membrane protein</topology>
    </subcellularLocation>
</comment>
<gene>
    <name evidence="11" type="ORF">PLOB_00024171</name>
</gene>
<organism evidence="11 12">
    <name type="scientific">Porites lobata</name>
    <dbReference type="NCBI Taxonomy" id="104759"/>
    <lineage>
        <taxon>Eukaryota</taxon>
        <taxon>Metazoa</taxon>
        <taxon>Cnidaria</taxon>
        <taxon>Anthozoa</taxon>
        <taxon>Hexacorallia</taxon>
        <taxon>Scleractinia</taxon>
        <taxon>Fungiina</taxon>
        <taxon>Poritidae</taxon>
        <taxon>Porites</taxon>
    </lineage>
</organism>
<keyword evidence="4 9" id="KW-1133">Transmembrane helix</keyword>
<dbReference type="InterPro" id="IPR000276">
    <property type="entry name" value="GPCR_Rhodpsn"/>
</dbReference>
<dbReference type="PRINTS" id="PR00237">
    <property type="entry name" value="GPCRRHODOPSN"/>
</dbReference>
<protein>
    <recommendedName>
        <fullName evidence="10">G-protein coupled receptors family 1 profile domain-containing protein</fullName>
    </recommendedName>
</protein>
<evidence type="ECO:0000256" key="4">
    <source>
        <dbReference type="ARBA" id="ARBA00022989"/>
    </source>
</evidence>
<feature type="transmembrane region" description="Helical" evidence="9">
    <location>
        <begin position="69"/>
        <end position="94"/>
    </location>
</feature>
<dbReference type="PANTHER" id="PTHR24247">
    <property type="entry name" value="5-HYDROXYTRYPTAMINE RECEPTOR"/>
    <property type="match status" value="1"/>
</dbReference>
<evidence type="ECO:0000256" key="1">
    <source>
        <dbReference type="ARBA" id="ARBA00004651"/>
    </source>
</evidence>
<evidence type="ECO:0000256" key="8">
    <source>
        <dbReference type="ARBA" id="ARBA00023224"/>
    </source>
</evidence>
<dbReference type="InterPro" id="IPR017452">
    <property type="entry name" value="GPCR_Rhodpsn_7TM"/>
</dbReference>
<dbReference type="Pfam" id="PF00001">
    <property type="entry name" value="7tm_1"/>
    <property type="match status" value="1"/>
</dbReference>
<accession>A0ABN8NN65</accession>
<keyword evidence="2" id="KW-1003">Cell membrane</keyword>
<evidence type="ECO:0000256" key="6">
    <source>
        <dbReference type="ARBA" id="ARBA00023136"/>
    </source>
</evidence>
<evidence type="ECO:0000256" key="2">
    <source>
        <dbReference type="ARBA" id="ARBA00022475"/>
    </source>
</evidence>
<evidence type="ECO:0000259" key="10">
    <source>
        <dbReference type="PROSITE" id="PS50262"/>
    </source>
</evidence>
<dbReference type="Proteomes" id="UP001159405">
    <property type="component" value="Unassembled WGS sequence"/>
</dbReference>
<evidence type="ECO:0000313" key="12">
    <source>
        <dbReference type="Proteomes" id="UP001159405"/>
    </source>
</evidence>
<evidence type="ECO:0000313" key="11">
    <source>
        <dbReference type="EMBL" id="CAH3115980.1"/>
    </source>
</evidence>
<feature type="transmembrane region" description="Helical" evidence="9">
    <location>
        <begin position="243"/>
        <end position="262"/>
    </location>
</feature>
<evidence type="ECO:0000256" key="5">
    <source>
        <dbReference type="ARBA" id="ARBA00023040"/>
    </source>
</evidence>
<keyword evidence="7" id="KW-0675">Receptor</keyword>
<feature type="transmembrane region" description="Helical" evidence="9">
    <location>
        <begin position="143"/>
        <end position="165"/>
    </location>
</feature>
<sequence length="300" mass="34093">MASPHVSYLVSLSTLSVLLVVFNVFVCCMVCMNKALRTYTNGFVVSLALSDILTGGVVIPMVLSKPSSLATAFLSSIIVFSSSCNLSSVTYARYDAVMKPLRSRYLVPKMFKKAVVFSWLMPIIFSSPPLFWNTNYELQIHKVYIICAQIFGFVVPFVFIAFAYVQIFKEVRRSLALQKKFQVQSPQERTNERRRLSKEIKIAKVFCIISAIFLFCWLPVIYMTTAQIVFSRSDIIPDFMPTVSLFTMAINSLVNPVIYAFLKADFIIPIRIFLRSLFRGQGCRKQKLVGIEMNTLNPIK</sequence>
<proteinExistence type="predicted"/>
<evidence type="ECO:0000256" key="9">
    <source>
        <dbReference type="SAM" id="Phobius"/>
    </source>
</evidence>
<feature type="transmembrane region" description="Helical" evidence="9">
    <location>
        <begin position="202"/>
        <end position="223"/>
    </location>
</feature>
<evidence type="ECO:0000256" key="3">
    <source>
        <dbReference type="ARBA" id="ARBA00022692"/>
    </source>
</evidence>
<feature type="transmembrane region" description="Helical" evidence="9">
    <location>
        <begin position="114"/>
        <end position="131"/>
    </location>
</feature>
<comment type="caution">
    <text evidence="11">The sequence shown here is derived from an EMBL/GenBank/DDBJ whole genome shotgun (WGS) entry which is preliminary data.</text>
</comment>
<dbReference type="PROSITE" id="PS50262">
    <property type="entry name" value="G_PROTEIN_RECEP_F1_2"/>
    <property type="match status" value="1"/>
</dbReference>
<reference evidence="11 12" key="1">
    <citation type="submission" date="2022-05" db="EMBL/GenBank/DDBJ databases">
        <authorList>
            <consortium name="Genoscope - CEA"/>
            <person name="William W."/>
        </authorList>
    </citation>
    <scope>NUCLEOTIDE SEQUENCE [LARGE SCALE GENOMIC DNA]</scope>
</reference>
<dbReference type="Gene3D" id="1.20.1070.10">
    <property type="entry name" value="Rhodopsin 7-helix transmembrane proteins"/>
    <property type="match status" value="1"/>
</dbReference>
<dbReference type="SUPFAM" id="SSF81321">
    <property type="entry name" value="Family A G protein-coupled receptor-like"/>
    <property type="match status" value="1"/>
</dbReference>
<keyword evidence="5" id="KW-0297">G-protein coupled receptor</keyword>
<name>A0ABN8NN65_9CNID</name>